<dbReference type="PANTHER" id="PTHR10696:SF33">
    <property type="entry name" value="GAMMA-BUTYROBETAINE DIOXYGENASE"/>
    <property type="match status" value="1"/>
</dbReference>
<feature type="domain" description="TauD/TfdA-like" evidence="10">
    <location>
        <begin position="210"/>
        <end position="461"/>
    </location>
</feature>
<keyword evidence="5" id="KW-0479">Metal-binding</keyword>
<dbReference type="Pfam" id="PF06155">
    <property type="entry name" value="GBBH-like_N"/>
    <property type="match status" value="1"/>
</dbReference>
<proteinExistence type="inferred from homology"/>
<dbReference type="Gene3D" id="3.30.2020.30">
    <property type="match status" value="1"/>
</dbReference>
<keyword evidence="8" id="KW-0560">Oxidoreductase</keyword>
<dbReference type="UniPathway" id="UPA00118"/>
<dbReference type="PANTHER" id="PTHR10696">
    <property type="entry name" value="GAMMA-BUTYROBETAINE HYDROXYLASE-RELATED"/>
    <property type="match status" value="1"/>
</dbReference>
<dbReference type="OrthoDB" id="406634at2759"/>
<evidence type="ECO:0000256" key="2">
    <source>
        <dbReference type="ARBA" id="ARBA00001961"/>
    </source>
</evidence>
<evidence type="ECO:0000259" key="10">
    <source>
        <dbReference type="Pfam" id="PF02668"/>
    </source>
</evidence>
<name>A0A2G8JYX8_STIJA</name>
<dbReference type="SUPFAM" id="SSF51197">
    <property type="entry name" value="Clavaminate synthase-like"/>
    <property type="match status" value="1"/>
</dbReference>
<evidence type="ECO:0000256" key="6">
    <source>
        <dbReference type="ARBA" id="ARBA00022873"/>
    </source>
</evidence>
<organism evidence="12 13">
    <name type="scientific">Stichopus japonicus</name>
    <name type="common">Sea cucumber</name>
    <dbReference type="NCBI Taxonomy" id="307972"/>
    <lineage>
        <taxon>Eukaryota</taxon>
        <taxon>Metazoa</taxon>
        <taxon>Echinodermata</taxon>
        <taxon>Eleutherozoa</taxon>
        <taxon>Echinozoa</taxon>
        <taxon>Holothuroidea</taxon>
        <taxon>Aspidochirotacea</taxon>
        <taxon>Aspidochirotida</taxon>
        <taxon>Stichopodidae</taxon>
        <taxon>Apostichopus</taxon>
    </lineage>
</organism>
<sequence>MATARQYMILQHMKNSIYASRIGSGSKQKVPASWLSVLAGRPQPGKVAGCNGLAPLTTDYAATWTRRSYTRKAEVRPHQSFVVSHETVKAKATDKKRKLYTEVRDDTDMEQLTVQWENGQVQEYPYIWLRDNCRCEECFHQSAFSRSVSFPQLDVDIRPSQFRLSYDRQKIELQWEDGHNSSYDATWLYKYRFDQSSPDLTLDPKLHYWAAELQDTIKEYDLDELTKSDECLYDWILQMKIVGMALVKAGSTSEGQVIRIGNRVSFLRCTDYGYTSHVKAKYQDAVNIAFTNKIFPMHVDLVFLGRPPGANIIHCIEQAKGEGGENWFVDGFNMAEELRREDPEAFDILTNTELEFFDIGNDFYGKFHQRSRHPTISLDSRGRPDHINVSDHGRDPMLRIPARKIQPFYKALKAFSNKLYDPKNIFSYKLKEGDIMTFDNRRVIHGRRAFETTTSSSRHLETGYLEWDELDSRLRVLHKQLGYHNL</sequence>
<comment type="cofactor">
    <cofactor evidence="2">
        <name>L-ascorbate</name>
        <dbReference type="ChEBI" id="CHEBI:38290"/>
    </cofactor>
</comment>
<dbReference type="CDD" id="cd00250">
    <property type="entry name" value="CAS_like"/>
    <property type="match status" value="1"/>
</dbReference>
<evidence type="ECO:0000259" key="11">
    <source>
        <dbReference type="Pfam" id="PF06155"/>
    </source>
</evidence>
<comment type="caution">
    <text evidence="12">The sequence shown here is derived from an EMBL/GenBank/DDBJ whole genome shotgun (WGS) entry which is preliminary data.</text>
</comment>
<dbReference type="STRING" id="307972.A0A2G8JYX8"/>
<keyword evidence="7" id="KW-0223">Dioxygenase</keyword>
<dbReference type="GO" id="GO:0045329">
    <property type="term" value="P:carnitine biosynthetic process"/>
    <property type="evidence" value="ECO:0007669"/>
    <property type="project" value="UniProtKB-UniPathway"/>
</dbReference>
<evidence type="ECO:0000256" key="3">
    <source>
        <dbReference type="ARBA" id="ARBA00005022"/>
    </source>
</evidence>
<keyword evidence="6" id="KW-0124">Carnitine biosynthesis</keyword>
<dbReference type="GO" id="GO:0016706">
    <property type="term" value="F:2-oxoglutarate-dependent dioxygenase activity"/>
    <property type="evidence" value="ECO:0007669"/>
    <property type="project" value="UniProtKB-ARBA"/>
</dbReference>
<reference evidence="12 13" key="1">
    <citation type="journal article" date="2017" name="PLoS Biol.">
        <title>The sea cucumber genome provides insights into morphological evolution and visceral regeneration.</title>
        <authorList>
            <person name="Zhang X."/>
            <person name="Sun L."/>
            <person name="Yuan J."/>
            <person name="Sun Y."/>
            <person name="Gao Y."/>
            <person name="Zhang L."/>
            <person name="Li S."/>
            <person name="Dai H."/>
            <person name="Hamel J.F."/>
            <person name="Liu C."/>
            <person name="Yu Y."/>
            <person name="Liu S."/>
            <person name="Lin W."/>
            <person name="Guo K."/>
            <person name="Jin S."/>
            <person name="Xu P."/>
            <person name="Storey K.B."/>
            <person name="Huan P."/>
            <person name="Zhang T."/>
            <person name="Zhou Y."/>
            <person name="Zhang J."/>
            <person name="Lin C."/>
            <person name="Li X."/>
            <person name="Xing L."/>
            <person name="Huo D."/>
            <person name="Sun M."/>
            <person name="Wang L."/>
            <person name="Mercier A."/>
            <person name="Li F."/>
            <person name="Yang H."/>
            <person name="Xiang J."/>
        </authorList>
    </citation>
    <scope>NUCLEOTIDE SEQUENCE [LARGE SCALE GENOMIC DNA]</scope>
    <source>
        <strain evidence="12">Shaxun</strain>
        <tissue evidence="12">Muscle</tissue>
    </source>
</reference>
<dbReference type="FunFam" id="3.60.130.10:FF:000001">
    <property type="entry name" value="Trimethyllysine dioxygenase, mitochondrial"/>
    <property type="match status" value="1"/>
</dbReference>
<comment type="cofactor">
    <cofactor evidence="1">
        <name>Fe(2+)</name>
        <dbReference type="ChEBI" id="CHEBI:29033"/>
    </cofactor>
</comment>
<dbReference type="Pfam" id="PF02668">
    <property type="entry name" value="TauD"/>
    <property type="match status" value="1"/>
</dbReference>
<evidence type="ECO:0000256" key="8">
    <source>
        <dbReference type="ARBA" id="ARBA00023002"/>
    </source>
</evidence>
<dbReference type="InterPro" id="IPR042098">
    <property type="entry name" value="TauD-like_sf"/>
</dbReference>
<evidence type="ECO:0000256" key="9">
    <source>
        <dbReference type="ARBA" id="ARBA00023004"/>
    </source>
</evidence>
<evidence type="ECO:0000256" key="7">
    <source>
        <dbReference type="ARBA" id="ARBA00022964"/>
    </source>
</evidence>
<dbReference type="InterPro" id="IPR050411">
    <property type="entry name" value="AlphaKG_dependent_hydroxylases"/>
</dbReference>
<keyword evidence="9" id="KW-0408">Iron</keyword>
<evidence type="ECO:0000256" key="1">
    <source>
        <dbReference type="ARBA" id="ARBA00001954"/>
    </source>
</evidence>
<evidence type="ECO:0000256" key="4">
    <source>
        <dbReference type="ARBA" id="ARBA00008654"/>
    </source>
</evidence>
<dbReference type="GO" id="GO:0005739">
    <property type="term" value="C:mitochondrion"/>
    <property type="evidence" value="ECO:0007669"/>
    <property type="project" value="TreeGrafter"/>
</dbReference>
<dbReference type="InterPro" id="IPR038492">
    <property type="entry name" value="GBBH-like_N_sf"/>
</dbReference>
<dbReference type="Proteomes" id="UP000230750">
    <property type="component" value="Unassembled WGS sequence"/>
</dbReference>
<comment type="pathway">
    <text evidence="3">Amine and polyamine biosynthesis; carnitine biosynthesis.</text>
</comment>
<dbReference type="InterPro" id="IPR003819">
    <property type="entry name" value="TauD/TfdA-like"/>
</dbReference>
<protein>
    <recommendedName>
        <fullName evidence="14">Gamma-butyrobetaine dioxygenase</fullName>
    </recommendedName>
</protein>
<dbReference type="FunFam" id="3.30.2020.30:FF:000002">
    <property type="entry name" value="Putative gamma-butyrobetaine dioxygenase"/>
    <property type="match status" value="1"/>
</dbReference>
<evidence type="ECO:0008006" key="14">
    <source>
        <dbReference type="Google" id="ProtNLM"/>
    </source>
</evidence>
<dbReference type="EMBL" id="MRZV01001072">
    <property type="protein sequence ID" value="PIK40919.1"/>
    <property type="molecule type" value="Genomic_DNA"/>
</dbReference>
<gene>
    <name evidence="12" type="ORF">BSL78_22233</name>
</gene>
<dbReference type="Gene3D" id="3.60.130.10">
    <property type="entry name" value="Clavaminate synthase-like"/>
    <property type="match status" value="1"/>
</dbReference>
<dbReference type="InterPro" id="IPR010376">
    <property type="entry name" value="GBBH-like_N"/>
</dbReference>
<dbReference type="GO" id="GO:0046872">
    <property type="term" value="F:metal ion binding"/>
    <property type="evidence" value="ECO:0007669"/>
    <property type="project" value="UniProtKB-KW"/>
</dbReference>
<feature type="domain" description="Gamma-butyrobetaine hydroxylase-like N-terminal" evidence="11">
    <location>
        <begin position="106"/>
        <end position="189"/>
    </location>
</feature>
<evidence type="ECO:0000313" key="13">
    <source>
        <dbReference type="Proteomes" id="UP000230750"/>
    </source>
</evidence>
<evidence type="ECO:0000256" key="5">
    <source>
        <dbReference type="ARBA" id="ARBA00022723"/>
    </source>
</evidence>
<comment type="similarity">
    <text evidence="4">Belongs to the gamma-BBH/TMLD family.</text>
</comment>
<evidence type="ECO:0000313" key="12">
    <source>
        <dbReference type="EMBL" id="PIK40919.1"/>
    </source>
</evidence>
<keyword evidence="13" id="KW-1185">Reference proteome</keyword>
<accession>A0A2G8JYX8</accession>
<dbReference type="AlphaFoldDB" id="A0A2G8JYX8"/>